<name>A0A6A5UP14_9PLEO</name>
<evidence type="ECO:0000313" key="2">
    <source>
        <dbReference type="EMBL" id="KAF1965542.1"/>
    </source>
</evidence>
<organism evidence="2 3">
    <name type="scientific">Bimuria novae-zelandiae CBS 107.79</name>
    <dbReference type="NCBI Taxonomy" id="1447943"/>
    <lineage>
        <taxon>Eukaryota</taxon>
        <taxon>Fungi</taxon>
        <taxon>Dikarya</taxon>
        <taxon>Ascomycota</taxon>
        <taxon>Pezizomycotina</taxon>
        <taxon>Dothideomycetes</taxon>
        <taxon>Pleosporomycetidae</taxon>
        <taxon>Pleosporales</taxon>
        <taxon>Massarineae</taxon>
        <taxon>Didymosphaeriaceae</taxon>
        <taxon>Bimuria</taxon>
    </lineage>
</organism>
<keyword evidence="3" id="KW-1185">Reference proteome</keyword>
<feature type="region of interest" description="Disordered" evidence="1">
    <location>
        <begin position="98"/>
        <end position="117"/>
    </location>
</feature>
<sequence length="117" mass="13110">MGERKRRPLQKDAFILQSDHKIWDDLPTLNSRFLWLKNTRQVGLSSILAMAILPIDASNIQSSKVVACSVDARWTASEAYFEPKNSTSVSSNVTDPLLPSLRAGGRRTGEPVTYYKE</sequence>
<reference evidence="2" key="1">
    <citation type="journal article" date="2020" name="Stud. Mycol.">
        <title>101 Dothideomycetes genomes: a test case for predicting lifestyles and emergence of pathogens.</title>
        <authorList>
            <person name="Haridas S."/>
            <person name="Albert R."/>
            <person name="Binder M."/>
            <person name="Bloem J."/>
            <person name="Labutti K."/>
            <person name="Salamov A."/>
            <person name="Andreopoulos B."/>
            <person name="Baker S."/>
            <person name="Barry K."/>
            <person name="Bills G."/>
            <person name="Bluhm B."/>
            <person name="Cannon C."/>
            <person name="Castanera R."/>
            <person name="Culley D."/>
            <person name="Daum C."/>
            <person name="Ezra D."/>
            <person name="Gonzalez J."/>
            <person name="Henrissat B."/>
            <person name="Kuo A."/>
            <person name="Liang C."/>
            <person name="Lipzen A."/>
            <person name="Lutzoni F."/>
            <person name="Magnuson J."/>
            <person name="Mondo S."/>
            <person name="Nolan M."/>
            <person name="Ohm R."/>
            <person name="Pangilinan J."/>
            <person name="Park H.-J."/>
            <person name="Ramirez L."/>
            <person name="Alfaro M."/>
            <person name="Sun H."/>
            <person name="Tritt A."/>
            <person name="Yoshinaga Y."/>
            <person name="Zwiers L.-H."/>
            <person name="Turgeon B."/>
            <person name="Goodwin S."/>
            <person name="Spatafora J."/>
            <person name="Crous P."/>
            <person name="Grigoriev I."/>
        </authorList>
    </citation>
    <scope>NUCLEOTIDE SEQUENCE</scope>
    <source>
        <strain evidence="2">CBS 107.79</strain>
    </source>
</reference>
<evidence type="ECO:0000313" key="3">
    <source>
        <dbReference type="Proteomes" id="UP000800036"/>
    </source>
</evidence>
<evidence type="ECO:0000256" key="1">
    <source>
        <dbReference type="SAM" id="MobiDB-lite"/>
    </source>
</evidence>
<proteinExistence type="predicted"/>
<protein>
    <submittedName>
        <fullName evidence="2">Uncharacterized protein</fullName>
    </submittedName>
</protein>
<dbReference type="EMBL" id="ML976760">
    <property type="protein sequence ID" value="KAF1965542.1"/>
    <property type="molecule type" value="Genomic_DNA"/>
</dbReference>
<gene>
    <name evidence="2" type="ORF">BU23DRAFT_23057</name>
</gene>
<accession>A0A6A5UP14</accession>
<dbReference type="OrthoDB" id="5342924at2759"/>
<dbReference type="Proteomes" id="UP000800036">
    <property type="component" value="Unassembled WGS sequence"/>
</dbReference>
<dbReference type="AlphaFoldDB" id="A0A6A5UP14"/>